<dbReference type="Proteomes" id="UP000194857">
    <property type="component" value="Unassembled WGS sequence"/>
</dbReference>
<feature type="signal peptide" evidence="5">
    <location>
        <begin position="1"/>
        <end position="20"/>
    </location>
</feature>
<evidence type="ECO:0000313" key="7">
    <source>
        <dbReference type="EMBL" id="CRP28571.1"/>
    </source>
</evidence>
<reference evidence="11 15" key="4">
    <citation type="submission" date="2017-08" db="EMBL/GenBank/DDBJ databases">
        <authorList>
            <person name="Feschi L."/>
            <person name="Jeukens J."/>
            <person name="Emond-Rheault J.-G."/>
            <person name="Kukavica-Ibrulj I."/>
            <person name="Boyle B."/>
            <person name="Levesque R.C."/>
        </authorList>
    </citation>
    <scope>NUCLEOTIDE SEQUENCE [LARGE SCALE GENOMIC DNA]</scope>
    <source>
        <strain evidence="11 15">PA-W36</strain>
    </source>
</reference>
<evidence type="ECO:0000259" key="6">
    <source>
        <dbReference type="SMART" id="SM00062"/>
    </source>
</evidence>
<sequence>MRFLPRLLMLVSLAAPLAHAELLDDVHQRGALRIALEGTYPPFNFKQGGKLTGFETELGELLAAELAVKPEFVTTEWSGILAGLQSGKYDIALNQVSVNEQRRKVFDFSEPYTISSAQLIVRADETRQFKSLEDLKGLKLGVGQGTNYADLAKSVAGVNVRTYPGAPEYLQDLASKRIDAALNDRLLIPFAIREAKLPVKPGAAVGPVANMAIPYRKNNPKFGEALNAALEKIKADGRFAKLSEKWFGLDVSQPPK</sequence>
<organism evidence="11 15">
    <name type="scientific">Pseudomonas aeruginosa</name>
    <dbReference type="NCBI Taxonomy" id="287"/>
    <lineage>
        <taxon>Bacteria</taxon>
        <taxon>Pseudomonadati</taxon>
        <taxon>Pseudomonadota</taxon>
        <taxon>Gammaproteobacteria</taxon>
        <taxon>Pseudomonadales</taxon>
        <taxon>Pseudomonadaceae</taxon>
        <taxon>Pseudomonas</taxon>
    </lineage>
</organism>
<gene>
    <name evidence="7" type="primary">fliY_2</name>
    <name evidence="10" type="ORF">ALP65_00246</name>
    <name evidence="9" type="ORF">CAZ10_33145</name>
    <name evidence="8" type="ORF">GUL26_19010</name>
    <name evidence="11" type="ORF">IPC1295_31095</name>
    <name evidence="7" type="ORF">PAERUG_P19_London_7_VIM_2_05_10_03991</name>
</gene>
<evidence type="ECO:0000256" key="2">
    <source>
        <dbReference type="ARBA" id="ARBA00010333"/>
    </source>
</evidence>
<evidence type="ECO:0000313" key="13">
    <source>
        <dbReference type="Proteomes" id="UP000194857"/>
    </source>
</evidence>
<evidence type="ECO:0000313" key="10">
    <source>
        <dbReference type="EMBL" id="RMS60768.1"/>
    </source>
</evidence>
<evidence type="ECO:0000313" key="8">
    <source>
        <dbReference type="EMBL" id="MZZ14344.1"/>
    </source>
</evidence>
<name>A0A0C7D2T9_PSEAI</name>
<dbReference type="EMBL" id="WXZT01000012">
    <property type="protein sequence ID" value="MZZ14344.1"/>
    <property type="molecule type" value="Genomic_DNA"/>
</dbReference>
<reference evidence="8" key="7">
    <citation type="submission" date="2020-01" db="EMBL/GenBank/DDBJ databases">
        <title>Bacteria Cultured from War Wounds Associated with the Conflict in Eastern Ukraine.</title>
        <authorList>
            <person name="Snesrud E."/>
            <person name="Galac M.R."/>
            <person name="Mc Gann P."/>
            <person name="Valentine K."/>
            <person name="Viacheslav K."/>
        </authorList>
    </citation>
    <scope>NUCLEOTIDE SEQUENCE</scope>
    <source>
        <strain evidence="8">VNMU148</strain>
    </source>
</reference>
<dbReference type="CDD" id="cd13712">
    <property type="entry name" value="PBP2_FliY"/>
    <property type="match status" value="1"/>
</dbReference>
<keyword evidence="3 5" id="KW-0732">Signal</keyword>
<dbReference type="RefSeq" id="WP_003112946.1">
    <property type="nucleotide sequence ID" value="NZ_AP014839.1"/>
</dbReference>
<reference evidence="12" key="1">
    <citation type="submission" date="2015-06" db="EMBL/GenBank/DDBJ databases">
        <authorList>
            <person name="Radhakrishnan Rajesh"/>
            <person name="Underwood Anthony"/>
            <person name="Al-Shahib Ali"/>
        </authorList>
    </citation>
    <scope>NUCLEOTIDE SEQUENCE [LARGE SCALE GENOMIC DNA]</scope>
    <source>
        <strain evidence="12">P19_London_7_VIM_2_05_10</strain>
    </source>
</reference>
<feature type="domain" description="Solute-binding protein family 3/N-terminal" evidence="6">
    <location>
        <begin position="31"/>
        <end position="250"/>
    </location>
</feature>
<dbReference type="Proteomes" id="UP000284767">
    <property type="component" value="Unassembled WGS sequence"/>
</dbReference>
<dbReference type="Pfam" id="PF00497">
    <property type="entry name" value="SBP_bac_3"/>
    <property type="match status" value="1"/>
</dbReference>
<dbReference type="SMR" id="A0A0C7D2T9"/>
<dbReference type="EMBL" id="RBSQ01000317">
    <property type="protein sequence ID" value="RMS60768.1"/>
    <property type="molecule type" value="Genomic_DNA"/>
</dbReference>
<dbReference type="GO" id="GO:0030313">
    <property type="term" value="C:cell envelope"/>
    <property type="evidence" value="ECO:0007669"/>
    <property type="project" value="UniProtKB-SubCell"/>
</dbReference>
<evidence type="ECO:0000313" key="15">
    <source>
        <dbReference type="Proteomes" id="UP000284767"/>
    </source>
</evidence>
<reference evidence="7" key="2">
    <citation type="submission" date="2015-06" db="EMBL/GenBank/DDBJ databases">
        <authorList>
            <person name="Radhakrishnan R."/>
            <person name="Underwood A."/>
            <person name="Al-Shahib A."/>
        </authorList>
    </citation>
    <scope>NUCLEOTIDE SEQUENCE</scope>
    <source>
        <strain evidence="7">P19_London_7_VIM_2_05_10</strain>
    </source>
</reference>
<evidence type="ECO:0000313" key="11">
    <source>
        <dbReference type="EMBL" id="RPM03880.1"/>
    </source>
</evidence>
<accession>A0A0C7D2T9</accession>
<reference evidence="9 13" key="3">
    <citation type="submission" date="2017-05" db="EMBL/GenBank/DDBJ databases">
        <authorList>
            <person name="Song R."/>
            <person name="Chenine A.L."/>
            <person name="Ruprecht R.M."/>
        </authorList>
    </citation>
    <scope>NUCLEOTIDE SEQUENCE [LARGE SCALE GENOMIC DNA]</scope>
    <source>
        <strain evidence="9 13">S567_C10_BS</strain>
    </source>
</reference>
<dbReference type="PANTHER" id="PTHR35936">
    <property type="entry name" value="MEMBRANE-BOUND LYTIC MUREIN TRANSGLYCOSYLASE F"/>
    <property type="match status" value="1"/>
</dbReference>
<evidence type="ECO:0000256" key="1">
    <source>
        <dbReference type="ARBA" id="ARBA00004196"/>
    </source>
</evidence>
<accession>A0A1S1BWI8</accession>
<dbReference type="Proteomes" id="UP000644192">
    <property type="component" value="Unassembled WGS sequence"/>
</dbReference>
<dbReference type="PANTHER" id="PTHR35936:SF35">
    <property type="entry name" value="L-CYSTINE-BINDING PROTEIN TCYJ"/>
    <property type="match status" value="1"/>
</dbReference>
<comment type="subcellular location">
    <subcellularLocation>
        <location evidence="1">Cell envelope</location>
    </subcellularLocation>
</comment>
<dbReference type="EMBL" id="NSNE01000030">
    <property type="protein sequence ID" value="RPM03880.1"/>
    <property type="molecule type" value="Genomic_DNA"/>
</dbReference>
<feature type="chain" id="PRO_5015035384" evidence="5">
    <location>
        <begin position="21"/>
        <end position="256"/>
    </location>
</feature>
<dbReference type="Gene3D" id="3.40.190.10">
    <property type="entry name" value="Periplasmic binding protein-like II"/>
    <property type="match status" value="2"/>
</dbReference>
<dbReference type="SMART" id="SM00062">
    <property type="entry name" value="PBPb"/>
    <property type="match status" value="1"/>
</dbReference>
<evidence type="ECO:0000313" key="9">
    <source>
        <dbReference type="EMBL" id="OTI55469.1"/>
    </source>
</evidence>
<dbReference type="InterPro" id="IPR018313">
    <property type="entry name" value="SBP_3_CS"/>
</dbReference>
<dbReference type="EMBL" id="CVVU01000214">
    <property type="protein sequence ID" value="CRP28571.1"/>
    <property type="molecule type" value="Genomic_DNA"/>
</dbReference>
<proteinExistence type="inferred from homology"/>
<evidence type="ECO:0000256" key="3">
    <source>
        <dbReference type="ARBA" id="ARBA00022729"/>
    </source>
</evidence>
<dbReference type="Proteomes" id="UP000270834">
    <property type="component" value="Unassembled WGS sequence"/>
</dbReference>
<dbReference type="AlphaFoldDB" id="A0A0C7D2T9"/>
<dbReference type="PROSITE" id="PS01039">
    <property type="entry name" value="SBP_BACTERIAL_3"/>
    <property type="match status" value="1"/>
</dbReference>
<reference evidence="11 15" key="6">
    <citation type="submission" date="2019-01" db="EMBL/GenBank/DDBJ databases">
        <title>The Pseudomonas aeruginosa pan-genome provides new insights on its population structure, horizontal gene transfer and pathogenicity.</title>
        <authorList>
            <person name="Freschi L."/>
            <person name="Vincent A.T."/>
            <person name="Jeukens J."/>
            <person name="Emond-Rheault J.-G."/>
            <person name="Kukavica-Ibrulj I."/>
            <person name="Dupont M.-J."/>
            <person name="Charette S.J."/>
            <person name="Boyle B."/>
            <person name="Levesque R.C."/>
        </authorList>
    </citation>
    <scope>NUCLEOTIDE SEQUENCE [LARGE SCALE GENOMIC DNA]</scope>
    <source>
        <strain evidence="11 15">PA-W36</strain>
    </source>
</reference>
<evidence type="ECO:0000313" key="14">
    <source>
        <dbReference type="Proteomes" id="UP000270834"/>
    </source>
</evidence>
<dbReference type="InterPro" id="IPR001638">
    <property type="entry name" value="Solute-binding_3/MltF_N"/>
</dbReference>
<comment type="similarity">
    <text evidence="2 4">Belongs to the bacterial solute-binding protein 3 family.</text>
</comment>
<reference evidence="10 14" key="5">
    <citation type="submission" date="2018-08" db="EMBL/GenBank/DDBJ databases">
        <title>Recombination of ecologically and evolutionarily significant loci maintains genetic cohesion in the Pseudomonas syringae species complex.</title>
        <authorList>
            <person name="Dillon M."/>
            <person name="Thakur S."/>
            <person name="Almeida R.N.D."/>
            <person name="Weir B.S."/>
            <person name="Guttman D.S."/>
        </authorList>
    </citation>
    <scope>NUCLEOTIDE SEQUENCE [LARGE SCALE GENOMIC DNA]</scope>
    <source>
        <strain evidence="10 14">ICMP 7846</strain>
    </source>
</reference>
<dbReference type="SUPFAM" id="SSF53850">
    <property type="entry name" value="Periplasmic binding protein-like II"/>
    <property type="match status" value="1"/>
</dbReference>
<evidence type="ECO:0000313" key="12">
    <source>
        <dbReference type="Proteomes" id="UP000045039"/>
    </source>
</evidence>
<dbReference type="Proteomes" id="UP000045039">
    <property type="component" value="Unassembled WGS sequence"/>
</dbReference>
<evidence type="ECO:0000256" key="4">
    <source>
        <dbReference type="RuleBase" id="RU003744"/>
    </source>
</evidence>
<dbReference type="EMBL" id="NFFZ01000028">
    <property type="protein sequence ID" value="OTI55469.1"/>
    <property type="molecule type" value="Genomic_DNA"/>
</dbReference>
<evidence type="ECO:0000256" key="5">
    <source>
        <dbReference type="SAM" id="SignalP"/>
    </source>
</evidence>
<comment type="caution">
    <text evidence="11">The sequence shown here is derived from an EMBL/GenBank/DDBJ whole genome shotgun (WGS) entry which is preliminary data.</text>
</comment>
<protein>
    <submittedName>
        <fullName evidence="9">Cysteine ABC transporter</fullName>
    </submittedName>
    <submittedName>
        <fullName evidence="11">Cystine ABC transporter substrate-binding protein</fullName>
    </submittedName>
    <submittedName>
        <fullName evidence="7">Cystine-binding periplasmic protein</fullName>
    </submittedName>
    <submittedName>
        <fullName evidence="8">Transporter substrate-binding domain-containing protein</fullName>
    </submittedName>
</protein>